<reference evidence="2 3" key="1">
    <citation type="submission" date="2018-12" db="EMBL/GenBank/DDBJ databases">
        <authorList>
            <consortium name="Pathogen Informatics"/>
        </authorList>
    </citation>
    <scope>NUCLEOTIDE SEQUENCE [LARGE SCALE GENOMIC DNA]</scope>
    <source>
        <strain evidence="2 3">NCTC129</strain>
    </source>
</reference>
<evidence type="ECO:0000313" key="2">
    <source>
        <dbReference type="EMBL" id="VDZ97304.1"/>
    </source>
</evidence>
<dbReference type="EMBL" id="LR134140">
    <property type="protein sequence ID" value="VDZ97304.1"/>
    <property type="molecule type" value="Genomic_DNA"/>
</dbReference>
<dbReference type="AlphaFoldDB" id="A0A447N1V4"/>
<evidence type="ECO:0000313" key="3">
    <source>
        <dbReference type="Proteomes" id="UP000282086"/>
    </source>
</evidence>
<name>A0A447N1V4_SALET</name>
<feature type="region of interest" description="Disordered" evidence="1">
    <location>
        <begin position="1"/>
        <end position="45"/>
    </location>
</feature>
<accession>A0A447N1V4</accession>
<proteinExistence type="predicted"/>
<protein>
    <submittedName>
        <fullName evidence="2">Uncharacterized protein</fullName>
    </submittedName>
</protein>
<dbReference type="Proteomes" id="UP000282086">
    <property type="component" value="Chromosome"/>
</dbReference>
<gene>
    <name evidence="2" type="ORF">NCTC129_03519</name>
</gene>
<evidence type="ECO:0000256" key="1">
    <source>
        <dbReference type="SAM" id="MobiDB-lite"/>
    </source>
</evidence>
<sequence>MALSANSDARNVCKSGEYQNRGRNRRSYRMGEAITGFSTAGDASE</sequence>
<organism evidence="2 3">
    <name type="scientific">Salmonella enterica I</name>
    <dbReference type="NCBI Taxonomy" id="59201"/>
    <lineage>
        <taxon>Bacteria</taxon>
        <taxon>Pseudomonadati</taxon>
        <taxon>Pseudomonadota</taxon>
        <taxon>Gammaproteobacteria</taxon>
        <taxon>Enterobacterales</taxon>
        <taxon>Enterobacteriaceae</taxon>
        <taxon>Salmonella</taxon>
    </lineage>
</organism>